<name>A0A2T4GG31_FUSCU</name>
<reference evidence="1 3" key="1">
    <citation type="submission" date="2018-02" db="EMBL/GenBank/DDBJ databases">
        <title>Fusarium culmorum secondary metabolites in fungal-bacterial-plant interactions.</title>
        <authorList>
            <person name="Schmidt R."/>
        </authorList>
    </citation>
    <scope>NUCLEOTIDE SEQUENCE [LARGE SCALE GENOMIC DNA]</scope>
    <source>
        <strain evidence="1 3">PV</strain>
    </source>
</reference>
<evidence type="ECO:0000313" key="3">
    <source>
        <dbReference type="Proteomes" id="UP000241587"/>
    </source>
</evidence>
<dbReference type="EMBL" id="PVEM01000017">
    <property type="protein sequence ID" value="PTD02522.1"/>
    <property type="molecule type" value="Genomic_DNA"/>
</dbReference>
<evidence type="ECO:0000313" key="2">
    <source>
        <dbReference type="EMBL" id="QPC60710.1"/>
    </source>
</evidence>
<dbReference type="AlphaFoldDB" id="A0A2T4GG31"/>
<dbReference type="EMBL" id="CP064747">
    <property type="protein sequence ID" value="QPC60710.1"/>
    <property type="molecule type" value="Genomic_DNA"/>
</dbReference>
<dbReference type="Proteomes" id="UP000663297">
    <property type="component" value="Chromosome 1"/>
</dbReference>
<reference evidence="2" key="2">
    <citation type="submission" date="2020-11" db="EMBL/GenBank/DDBJ databases">
        <title>The chromosome-scale genome resource for two endophytic Fusarium species: F. culmorum and F. pseudograminearum.</title>
        <authorList>
            <person name="Yuan Z."/>
        </authorList>
    </citation>
    <scope>NUCLEOTIDE SEQUENCE</scope>
    <source>
        <strain evidence="2">Class2-1B</strain>
    </source>
</reference>
<dbReference type="OrthoDB" id="5095728at2759"/>
<evidence type="ECO:0000313" key="1">
    <source>
        <dbReference type="EMBL" id="PTD02522.1"/>
    </source>
</evidence>
<gene>
    <name evidence="1" type="ORF">FCULG_00012620</name>
    <name evidence="2" type="ORF">HYE67_002941</name>
</gene>
<sequence>MFDIISYSLLSHISHILQPLDVGGALYDFIAGGGLQITRFHFLGMWNKLHKAAFKACYIYTGWEKSGLWPVNREAVLEPLRRVAQEESEPLFLNRSHPVTPRKAKGRPNSITEKLHILSSPKRAILHDVEASLDYAIIVKSAQKDIIRL</sequence>
<dbReference type="Proteomes" id="UP000241587">
    <property type="component" value="Unassembled WGS sequence"/>
</dbReference>
<protein>
    <submittedName>
        <fullName evidence="1">Uncharacterized protein</fullName>
    </submittedName>
</protein>
<accession>A0A2T4GG31</accession>
<keyword evidence="3" id="KW-1185">Reference proteome</keyword>
<proteinExistence type="predicted"/>
<organism evidence="1 3">
    <name type="scientific">Fusarium culmorum</name>
    <dbReference type="NCBI Taxonomy" id="5516"/>
    <lineage>
        <taxon>Eukaryota</taxon>
        <taxon>Fungi</taxon>
        <taxon>Dikarya</taxon>
        <taxon>Ascomycota</taxon>
        <taxon>Pezizomycotina</taxon>
        <taxon>Sordariomycetes</taxon>
        <taxon>Hypocreomycetidae</taxon>
        <taxon>Hypocreales</taxon>
        <taxon>Nectriaceae</taxon>
        <taxon>Fusarium</taxon>
    </lineage>
</organism>